<evidence type="ECO:0000313" key="1">
    <source>
        <dbReference type="EMBL" id="CAI8048854.1"/>
    </source>
</evidence>
<organism evidence="1 2">
    <name type="scientific">Geodia barretti</name>
    <name type="common">Barrett's horny sponge</name>
    <dbReference type="NCBI Taxonomy" id="519541"/>
    <lineage>
        <taxon>Eukaryota</taxon>
        <taxon>Metazoa</taxon>
        <taxon>Porifera</taxon>
        <taxon>Demospongiae</taxon>
        <taxon>Heteroscleromorpha</taxon>
        <taxon>Tetractinellida</taxon>
        <taxon>Astrophorina</taxon>
        <taxon>Geodiidae</taxon>
        <taxon>Geodia</taxon>
    </lineage>
</organism>
<protein>
    <submittedName>
        <fullName evidence="1">Uncharacterized protein</fullName>
    </submittedName>
</protein>
<reference evidence="1" key="1">
    <citation type="submission" date="2023-03" db="EMBL/GenBank/DDBJ databases">
        <authorList>
            <person name="Steffen K."/>
            <person name="Cardenas P."/>
        </authorList>
    </citation>
    <scope>NUCLEOTIDE SEQUENCE</scope>
</reference>
<keyword evidence="2" id="KW-1185">Reference proteome</keyword>
<comment type="caution">
    <text evidence="1">The sequence shown here is derived from an EMBL/GenBank/DDBJ whole genome shotgun (WGS) entry which is preliminary data.</text>
</comment>
<gene>
    <name evidence="1" type="ORF">GBAR_LOCUS26925</name>
</gene>
<dbReference type="AlphaFoldDB" id="A0AA35TIY9"/>
<feature type="non-terminal residue" evidence="1">
    <location>
        <position position="1"/>
    </location>
</feature>
<name>A0AA35TIY9_GEOBA</name>
<sequence length="126" mass="14151">LWESLCRVCVHVSDVLSQDYIHTCIYSLCVVHGKTHQTPQICQGGRELFLCSPVQKTEGDGVGAEEVPGDISRDTEHPLSVTAVTLCSLLPSLSLLILRSPQFLLIYFLLNFTHHYQTFHVYLLPL</sequence>
<proteinExistence type="predicted"/>
<dbReference type="Proteomes" id="UP001174909">
    <property type="component" value="Unassembled WGS sequence"/>
</dbReference>
<dbReference type="EMBL" id="CASHTH010003754">
    <property type="protein sequence ID" value="CAI8048854.1"/>
    <property type="molecule type" value="Genomic_DNA"/>
</dbReference>
<accession>A0AA35TIY9</accession>
<evidence type="ECO:0000313" key="2">
    <source>
        <dbReference type="Proteomes" id="UP001174909"/>
    </source>
</evidence>